<comment type="subcellular location">
    <subcellularLocation>
        <location evidence="1">Nucleus</location>
    </subcellularLocation>
</comment>
<proteinExistence type="inferred from homology"/>
<dbReference type="Proteomes" id="UP001055712">
    <property type="component" value="Unassembled WGS sequence"/>
</dbReference>
<feature type="domain" description="HORMA" evidence="7">
    <location>
        <begin position="15"/>
        <end position="199"/>
    </location>
</feature>
<evidence type="ECO:0000313" key="8">
    <source>
        <dbReference type="EMBL" id="KAI3432455.1"/>
    </source>
</evidence>
<accession>A0A9D4TR30</accession>
<dbReference type="EMBL" id="SIDB01000005">
    <property type="protein sequence ID" value="KAI3432455.1"/>
    <property type="molecule type" value="Genomic_DNA"/>
</dbReference>
<evidence type="ECO:0000256" key="6">
    <source>
        <dbReference type="ARBA" id="ARBA00023306"/>
    </source>
</evidence>
<dbReference type="OrthoDB" id="1806at2759"/>
<evidence type="ECO:0000259" key="7">
    <source>
        <dbReference type="PROSITE" id="PS50815"/>
    </source>
</evidence>
<protein>
    <recommendedName>
        <fullName evidence="7">HORMA domain-containing protein</fullName>
    </recommendedName>
</protein>
<keyword evidence="9" id="KW-1185">Reference proteome</keyword>
<dbReference type="GO" id="GO:0007094">
    <property type="term" value="P:mitotic spindle assembly checkpoint signaling"/>
    <property type="evidence" value="ECO:0007669"/>
    <property type="project" value="TreeGrafter"/>
</dbReference>
<keyword evidence="4" id="KW-0498">Mitosis</keyword>
<dbReference type="GO" id="GO:0051301">
    <property type="term" value="P:cell division"/>
    <property type="evidence" value="ECO:0007669"/>
    <property type="project" value="UniProtKB-KW"/>
</dbReference>
<dbReference type="GO" id="GO:0005737">
    <property type="term" value="C:cytoplasm"/>
    <property type="evidence" value="ECO:0007669"/>
    <property type="project" value="TreeGrafter"/>
</dbReference>
<dbReference type="AlphaFoldDB" id="A0A9D4TR30"/>
<dbReference type="GO" id="GO:0005654">
    <property type="term" value="C:nucleoplasm"/>
    <property type="evidence" value="ECO:0007669"/>
    <property type="project" value="TreeGrafter"/>
</dbReference>
<evidence type="ECO:0000256" key="5">
    <source>
        <dbReference type="ARBA" id="ARBA00023242"/>
    </source>
</evidence>
<organism evidence="8 9">
    <name type="scientific">Chlorella vulgaris</name>
    <name type="common">Green alga</name>
    <dbReference type="NCBI Taxonomy" id="3077"/>
    <lineage>
        <taxon>Eukaryota</taxon>
        <taxon>Viridiplantae</taxon>
        <taxon>Chlorophyta</taxon>
        <taxon>core chlorophytes</taxon>
        <taxon>Trebouxiophyceae</taxon>
        <taxon>Chlorellales</taxon>
        <taxon>Chlorellaceae</taxon>
        <taxon>Chlorella clade</taxon>
        <taxon>Chlorella</taxon>
    </lineage>
</organism>
<evidence type="ECO:0000256" key="2">
    <source>
        <dbReference type="ARBA" id="ARBA00010348"/>
    </source>
</evidence>
<comment type="similarity">
    <text evidence="2">Belongs to the MAD2 family.</text>
</comment>
<evidence type="ECO:0000256" key="3">
    <source>
        <dbReference type="ARBA" id="ARBA00022618"/>
    </source>
</evidence>
<dbReference type="GO" id="GO:0000776">
    <property type="term" value="C:kinetochore"/>
    <property type="evidence" value="ECO:0007669"/>
    <property type="project" value="TreeGrafter"/>
</dbReference>
<evidence type="ECO:0000256" key="4">
    <source>
        <dbReference type="ARBA" id="ARBA00022776"/>
    </source>
</evidence>
<reference evidence="8" key="1">
    <citation type="journal article" date="2019" name="Plant J.">
        <title>Chlorella vulgaris genome assembly and annotation reveals the molecular basis for metabolic acclimation to high light conditions.</title>
        <authorList>
            <person name="Cecchin M."/>
            <person name="Marcolungo L."/>
            <person name="Rossato M."/>
            <person name="Girolomoni L."/>
            <person name="Cosentino E."/>
            <person name="Cuine S."/>
            <person name="Li-Beisson Y."/>
            <person name="Delledonne M."/>
            <person name="Ballottari M."/>
        </authorList>
    </citation>
    <scope>NUCLEOTIDE SEQUENCE</scope>
    <source>
        <strain evidence="8">211/11P</strain>
    </source>
</reference>
<keyword evidence="3" id="KW-0132">Cell division</keyword>
<dbReference type="InterPro" id="IPR036570">
    <property type="entry name" value="HORMA_dom_sf"/>
</dbReference>
<dbReference type="InterPro" id="IPR045091">
    <property type="entry name" value="Mad2-like"/>
</dbReference>
<dbReference type="PANTHER" id="PTHR11842">
    <property type="entry name" value="MITOTIC SPINDLE ASSEMBLY CHECKPOINT PROTEIN MAD2"/>
    <property type="match status" value="1"/>
</dbReference>
<reference evidence="8" key="2">
    <citation type="submission" date="2020-11" db="EMBL/GenBank/DDBJ databases">
        <authorList>
            <person name="Cecchin M."/>
            <person name="Marcolungo L."/>
            <person name="Rossato M."/>
            <person name="Girolomoni L."/>
            <person name="Cosentino E."/>
            <person name="Cuine S."/>
            <person name="Li-Beisson Y."/>
            <person name="Delledonne M."/>
            <person name="Ballottari M."/>
        </authorList>
    </citation>
    <scope>NUCLEOTIDE SEQUENCE</scope>
    <source>
        <strain evidence="8">211/11P</strain>
        <tissue evidence="8">Whole cell</tissue>
    </source>
</reference>
<dbReference type="PANTHER" id="PTHR11842:SF11">
    <property type="entry name" value="MITOTIC SPINDLE ASSEMBLY CHECKPOINT PROTEIN MAD2A"/>
    <property type="match status" value="1"/>
</dbReference>
<keyword evidence="6" id="KW-0131">Cell cycle</keyword>
<name>A0A9D4TR30_CHLVU</name>
<evidence type="ECO:0000313" key="9">
    <source>
        <dbReference type="Proteomes" id="UP001055712"/>
    </source>
</evidence>
<dbReference type="SUPFAM" id="SSF56019">
    <property type="entry name" value="The spindle assembly checkpoint protein mad2"/>
    <property type="match status" value="1"/>
</dbReference>
<evidence type="ECO:0000256" key="1">
    <source>
        <dbReference type="ARBA" id="ARBA00004123"/>
    </source>
</evidence>
<keyword evidence="5" id="KW-0539">Nucleus</keyword>
<sequence length="208" mass="22843">MLATAQATKNEITLKGSVATVTAFFRHALSSILYQRGIYAPESFEPVKAYGLTVMAVKEDKLISYLQAVLQQFSEWLEGGALQKVVLVVTGVASKEVLERWTFDIQTDKGVVAGSASLPEKAESQITQEIQAIIRQITASVTFLPLLQDACTIDLLAYTDKENAVPLDWEESDPRYITGAADVKLRAFSTKVHNVEALVSYKADDDLL</sequence>
<dbReference type="PROSITE" id="PS50815">
    <property type="entry name" value="HORMA"/>
    <property type="match status" value="1"/>
</dbReference>
<comment type="caution">
    <text evidence="8">The sequence shown here is derived from an EMBL/GenBank/DDBJ whole genome shotgun (WGS) entry which is preliminary data.</text>
</comment>
<dbReference type="Gene3D" id="3.30.900.10">
    <property type="entry name" value="HORMA domain"/>
    <property type="match status" value="1"/>
</dbReference>
<gene>
    <name evidence="8" type="ORF">D9Q98_004005</name>
</gene>
<dbReference type="InterPro" id="IPR003511">
    <property type="entry name" value="HORMA_dom"/>
</dbReference>
<dbReference type="Pfam" id="PF02301">
    <property type="entry name" value="HORMA"/>
    <property type="match status" value="1"/>
</dbReference>